<evidence type="ECO:0008006" key="3">
    <source>
        <dbReference type="Google" id="ProtNLM"/>
    </source>
</evidence>
<dbReference type="PATRIC" id="fig|1291052.5.peg.492"/>
<dbReference type="Pfam" id="PF06153">
    <property type="entry name" value="CdAMP_rec"/>
    <property type="match status" value="1"/>
</dbReference>
<name>A0A0R1ZRH4_9LACO</name>
<dbReference type="EMBL" id="AYYO01000056">
    <property type="protein sequence ID" value="KRM54262.1"/>
    <property type="molecule type" value="Genomic_DNA"/>
</dbReference>
<dbReference type="PANTHER" id="PTHR38456">
    <property type="entry name" value="CYCLIC DI-AMP RECEPTOR A"/>
    <property type="match status" value="1"/>
</dbReference>
<dbReference type="InterPro" id="IPR011322">
    <property type="entry name" value="N-reg_PII-like_a/b"/>
</dbReference>
<dbReference type="PANTHER" id="PTHR38456:SF1">
    <property type="entry name" value="CYCLIC DI-AMP RECEPTOR A"/>
    <property type="match status" value="1"/>
</dbReference>
<gene>
    <name evidence="1" type="ORF">FC18_GL000481</name>
</gene>
<dbReference type="AlphaFoldDB" id="A0A0R1ZRH4"/>
<keyword evidence="2" id="KW-1185">Reference proteome</keyword>
<dbReference type="SUPFAM" id="SSF54913">
    <property type="entry name" value="GlnB-like"/>
    <property type="match status" value="1"/>
</dbReference>
<dbReference type="Proteomes" id="UP000051679">
    <property type="component" value="Unassembled WGS sequence"/>
</dbReference>
<comment type="caution">
    <text evidence="1">The sequence shown here is derived from an EMBL/GenBank/DDBJ whole genome shotgun (WGS) entry which is preliminary data.</text>
</comment>
<protein>
    <recommendedName>
        <fullName evidence="3">Protein from nitrogen regulatory protein P-II (GLNB) family</fullName>
    </recommendedName>
</protein>
<accession>A0A0R1ZRH4</accession>
<dbReference type="STRING" id="1291052.FC18_GL000481"/>
<sequence length="113" mass="12214">MNMKLVLAIVQDQDAARLSAAFVDNNVRATKLSSTGGFLRAGNSTYIVGVDDKRVQEVLDIIKRNCESREEYTTPPLISVDAAAGDSAAVRPIEVRVGGATVFVMPVDSFHQF</sequence>
<reference evidence="1 2" key="1">
    <citation type="journal article" date="2015" name="Genome Announc.">
        <title>Expanding the biotechnology potential of lactobacilli through comparative genomics of 213 strains and associated genera.</title>
        <authorList>
            <person name="Sun Z."/>
            <person name="Harris H.M."/>
            <person name="McCann A."/>
            <person name="Guo C."/>
            <person name="Argimon S."/>
            <person name="Zhang W."/>
            <person name="Yang X."/>
            <person name="Jeffery I.B."/>
            <person name="Cooney J.C."/>
            <person name="Kagawa T.F."/>
            <person name="Liu W."/>
            <person name="Song Y."/>
            <person name="Salvetti E."/>
            <person name="Wrobel A."/>
            <person name="Rasinkangas P."/>
            <person name="Parkhill J."/>
            <person name="Rea M.C."/>
            <person name="O'Sullivan O."/>
            <person name="Ritari J."/>
            <person name="Douillard F.P."/>
            <person name="Paul Ross R."/>
            <person name="Yang R."/>
            <person name="Briner A.E."/>
            <person name="Felis G.E."/>
            <person name="de Vos W.M."/>
            <person name="Barrangou R."/>
            <person name="Klaenhammer T.R."/>
            <person name="Caufield P.W."/>
            <person name="Cui Y."/>
            <person name="Zhang H."/>
            <person name="O'Toole P.W."/>
        </authorList>
    </citation>
    <scope>NUCLEOTIDE SEQUENCE [LARGE SCALE GENOMIC DNA]</scope>
    <source>
        <strain evidence="1 2">DSM 20505</strain>
    </source>
</reference>
<proteinExistence type="predicted"/>
<evidence type="ECO:0000313" key="2">
    <source>
        <dbReference type="Proteomes" id="UP000051679"/>
    </source>
</evidence>
<organism evidence="1 2">
    <name type="scientific">Lacticaseibacillus sharpeae JCM 1186 = DSM 20505</name>
    <dbReference type="NCBI Taxonomy" id="1291052"/>
    <lineage>
        <taxon>Bacteria</taxon>
        <taxon>Bacillati</taxon>
        <taxon>Bacillota</taxon>
        <taxon>Bacilli</taxon>
        <taxon>Lactobacillales</taxon>
        <taxon>Lactobacillaceae</taxon>
        <taxon>Lacticaseibacillus</taxon>
    </lineage>
</organism>
<evidence type="ECO:0000313" key="1">
    <source>
        <dbReference type="EMBL" id="KRM54262.1"/>
    </source>
</evidence>
<dbReference type="InterPro" id="IPR010375">
    <property type="entry name" value="CdAMP_rec"/>
</dbReference>
<dbReference type="Gene3D" id="3.30.70.120">
    <property type="match status" value="1"/>
</dbReference>
<dbReference type="InterPro" id="IPR015867">
    <property type="entry name" value="N-reg_PII/ATP_PRibTrfase_C"/>
</dbReference>